<dbReference type="EMBL" id="KQ976604">
    <property type="protein sequence ID" value="KYM79358.1"/>
    <property type="molecule type" value="Genomic_DNA"/>
</dbReference>
<reference evidence="1 2" key="1">
    <citation type="submission" date="2015-09" db="EMBL/GenBank/DDBJ databases">
        <title>Atta colombica WGS genome.</title>
        <authorList>
            <person name="Nygaard S."/>
            <person name="Hu H."/>
            <person name="Boomsma J."/>
            <person name="Zhang G."/>
        </authorList>
    </citation>
    <scope>NUCLEOTIDE SEQUENCE [LARGE SCALE GENOMIC DNA]</scope>
    <source>
        <strain evidence="1">Treedump-2</strain>
        <tissue evidence="1">Whole body</tissue>
    </source>
</reference>
<accession>A0A195B4D0</accession>
<evidence type="ECO:0000313" key="2">
    <source>
        <dbReference type="Proteomes" id="UP000078540"/>
    </source>
</evidence>
<organism evidence="1 2">
    <name type="scientific">Atta colombica</name>
    <dbReference type="NCBI Taxonomy" id="520822"/>
    <lineage>
        <taxon>Eukaryota</taxon>
        <taxon>Metazoa</taxon>
        <taxon>Ecdysozoa</taxon>
        <taxon>Arthropoda</taxon>
        <taxon>Hexapoda</taxon>
        <taxon>Insecta</taxon>
        <taxon>Pterygota</taxon>
        <taxon>Neoptera</taxon>
        <taxon>Endopterygota</taxon>
        <taxon>Hymenoptera</taxon>
        <taxon>Apocrita</taxon>
        <taxon>Aculeata</taxon>
        <taxon>Formicoidea</taxon>
        <taxon>Formicidae</taxon>
        <taxon>Myrmicinae</taxon>
        <taxon>Atta</taxon>
    </lineage>
</organism>
<dbReference type="STRING" id="520822.A0A195B4D0"/>
<dbReference type="AlphaFoldDB" id="A0A195B4D0"/>
<dbReference type="Proteomes" id="UP000078540">
    <property type="component" value="Unassembled WGS sequence"/>
</dbReference>
<evidence type="ECO:0000313" key="1">
    <source>
        <dbReference type="EMBL" id="KYM79358.1"/>
    </source>
</evidence>
<sequence>MRYHRILDITLPCQFDDLPERKTRKQLVYTKLSRNRRDVNPKNFTICVTLHDTHATSIRGQEKTRYLSNLLSRNVYNLKGFSPAFKNLQISKIVNNDARITDFEPASNYIALT</sequence>
<keyword evidence="2" id="KW-1185">Reference proteome</keyword>
<gene>
    <name evidence="1" type="ORF">ALC53_10153</name>
</gene>
<name>A0A195B4D0_9HYME</name>
<protein>
    <submittedName>
        <fullName evidence="1">Uncharacterized protein</fullName>
    </submittedName>
</protein>
<proteinExistence type="predicted"/>